<evidence type="ECO:0000256" key="5">
    <source>
        <dbReference type="ARBA" id="ARBA00023277"/>
    </source>
</evidence>
<comment type="pathway">
    <text evidence="1">Carbohydrate acid metabolism.</text>
</comment>
<keyword evidence="7" id="KW-1185">Reference proteome</keyword>
<dbReference type="CDD" id="cd00452">
    <property type="entry name" value="KDPG_aldolase"/>
    <property type="match status" value="1"/>
</dbReference>
<evidence type="ECO:0000313" key="7">
    <source>
        <dbReference type="Proteomes" id="UP000436522"/>
    </source>
</evidence>
<dbReference type="OrthoDB" id="7204076at2"/>
<comment type="caution">
    <text evidence="6">The sequence shown here is derived from an EMBL/GenBank/DDBJ whole genome shotgun (WGS) entry which is preliminary data.</text>
</comment>
<dbReference type="InterPro" id="IPR000887">
    <property type="entry name" value="Aldlse_KDPG_KHG"/>
</dbReference>
<dbReference type="RefSeq" id="WP_159975835.1">
    <property type="nucleotide sequence ID" value="NZ_BLIV01000003.1"/>
</dbReference>
<gene>
    <name evidence="6" type="primary">eda_2</name>
    <name evidence="6" type="ORF">So717_15780</name>
</gene>
<keyword evidence="4" id="KW-0456">Lyase</keyword>
<evidence type="ECO:0000256" key="2">
    <source>
        <dbReference type="ARBA" id="ARBA00006906"/>
    </source>
</evidence>
<name>A0A640VSE5_9RHOB</name>
<evidence type="ECO:0000313" key="6">
    <source>
        <dbReference type="EMBL" id="GFE49825.1"/>
    </source>
</evidence>
<dbReference type="Pfam" id="PF01081">
    <property type="entry name" value="Aldolase"/>
    <property type="match status" value="1"/>
</dbReference>
<evidence type="ECO:0000256" key="3">
    <source>
        <dbReference type="ARBA" id="ARBA00011233"/>
    </source>
</evidence>
<sequence>MTLPIIAILRGITPAEAPAICEALIAARITQIEVPLNSPDPLESIGALARSFGDQALIGAGTVLAVDDVKAVAEVGGKLIVSPNCDADVIKTTKSLGLQSWPGVFTPSEAFTALQAGADGLKLFPGAMAGTVGLAAMRPILPKGTLVYAVGGAGPENFDQWIAASADGFGIGSALYKPGVSVADVEERAARIVAAYKEAIG</sequence>
<dbReference type="Proteomes" id="UP000436522">
    <property type="component" value="Unassembled WGS sequence"/>
</dbReference>
<comment type="subunit">
    <text evidence="3">Homotrimer.</text>
</comment>
<dbReference type="EMBL" id="BLIV01000003">
    <property type="protein sequence ID" value="GFE49825.1"/>
    <property type="molecule type" value="Genomic_DNA"/>
</dbReference>
<organism evidence="6 7">
    <name type="scientific">Roseobacter cerasinus</name>
    <dbReference type="NCBI Taxonomy" id="2602289"/>
    <lineage>
        <taxon>Bacteria</taxon>
        <taxon>Pseudomonadati</taxon>
        <taxon>Pseudomonadota</taxon>
        <taxon>Alphaproteobacteria</taxon>
        <taxon>Rhodobacterales</taxon>
        <taxon>Roseobacteraceae</taxon>
        <taxon>Roseobacter</taxon>
    </lineage>
</organism>
<proteinExistence type="inferred from homology"/>
<dbReference type="GO" id="GO:0016829">
    <property type="term" value="F:lyase activity"/>
    <property type="evidence" value="ECO:0007669"/>
    <property type="project" value="UniProtKB-KW"/>
</dbReference>
<evidence type="ECO:0000256" key="1">
    <source>
        <dbReference type="ARBA" id="ARBA00004761"/>
    </source>
</evidence>
<protein>
    <submittedName>
        <fullName evidence="6">2-dehydro-3-deoxy-6-phosphogalactonate aldolase</fullName>
    </submittedName>
</protein>
<dbReference type="InterPro" id="IPR013785">
    <property type="entry name" value="Aldolase_TIM"/>
</dbReference>
<dbReference type="AlphaFoldDB" id="A0A640VSE5"/>
<dbReference type="Gene3D" id="3.20.20.70">
    <property type="entry name" value="Aldolase class I"/>
    <property type="match status" value="1"/>
</dbReference>
<comment type="similarity">
    <text evidence="2">Belongs to the KHG/KDPG aldolase family.</text>
</comment>
<dbReference type="PANTHER" id="PTHR30246">
    <property type="entry name" value="2-KETO-3-DEOXY-6-PHOSPHOGLUCONATE ALDOLASE"/>
    <property type="match status" value="1"/>
</dbReference>
<reference evidence="6 7" key="1">
    <citation type="submission" date="2019-12" db="EMBL/GenBank/DDBJ databases">
        <title>Roseobacter cerasinus sp. nov., isolated from seawater around aquaculture.</title>
        <authorList>
            <person name="Muramatsu S."/>
            <person name="Takabe Y."/>
            <person name="Mori K."/>
            <person name="Takaichi S."/>
            <person name="Hanada S."/>
        </authorList>
    </citation>
    <scope>NUCLEOTIDE SEQUENCE [LARGE SCALE GENOMIC DNA]</scope>
    <source>
        <strain evidence="6 7">AI77</strain>
    </source>
</reference>
<dbReference type="PANTHER" id="PTHR30246:SF1">
    <property type="entry name" value="2-DEHYDRO-3-DEOXY-6-PHOSPHOGALACTONATE ALDOLASE-RELATED"/>
    <property type="match status" value="1"/>
</dbReference>
<keyword evidence="5" id="KW-0119">Carbohydrate metabolism</keyword>
<dbReference type="NCBIfam" id="NF006600">
    <property type="entry name" value="PRK09140.1"/>
    <property type="match status" value="1"/>
</dbReference>
<dbReference type="SUPFAM" id="SSF51569">
    <property type="entry name" value="Aldolase"/>
    <property type="match status" value="1"/>
</dbReference>
<evidence type="ECO:0000256" key="4">
    <source>
        <dbReference type="ARBA" id="ARBA00023239"/>
    </source>
</evidence>
<accession>A0A640VSE5</accession>